<keyword evidence="3" id="KW-1185">Reference proteome</keyword>
<feature type="transmembrane region" description="Helical" evidence="1">
    <location>
        <begin position="208"/>
        <end position="231"/>
    </location>
</feature>
<feature type="transmembrane region" description="Helical" evidence="1">
    <location>
        <begin position="76"/>
        <end position="96"/>
    </location>
</feature>
<proteinExistence type="predicted"/>
<gene>
    <name evidence="2" type="ORF">J3R30DRAFT_3473931</name>
</gene>
<dbReference type="OrthoDB" id="2898893at2759"/>
<keyword evidence="1" id="KW-0472">Membrane</keyword>
<comment type="caution">
    <text evidence="2">The sequence shown here is derived from an EMBL/GenBank/DDBJ whole genome shotgun (WGS) entry which is preliminary data.</text>
</comment>
<evidence type="ECO:0000313" key="2">
    <source>
        <dbReference type="EMBL" id="KAJ4479079.1"/>
    </source>
</evidence>
<keyword evidence="1" id="KW-1133">Transmembrane helix</keyword>
<evidence type="ECO:0000313" key="3">
    <source>
        <dbReference type="Proteomes" id="UP001150266"/>
    </source>
</evidence>
<feature type="transmembrane region" description="Helical" evidence="1">
    <location>
        <begin position="159"/>
        <end position="187"/>
    </location>
</feature>
<protein>
    <submittedName>
        <fullName evidence="2">Uncharacterized protein</fullName>
    </submittedName>
</protein>
<dbReference type="AlphaFoldDB" id="A0A9W9ABL5"/>
<keyword evidence="1" id="KW-0812">Transmembrane</keyword>
<feature type="transmembrane region" description="Helical" evidence="1">
    <location>
        <begin position="243"/>
        <end position="268"/>
    </location>
</feature>
<reference evidence="2" key="1">
    <citation type="submission" date="2022-08" db="EMBL/GenBank/DDBJ databases">
        <title>A Global Phylogenomic Analysis of the Shiitake Genus Lentinula.</title>
        <authorList>
            <consortium name="DOE Joint Genome Institute"/>
            <person name="Sierra-Patev S."/>
            <person name="Min B."/>
            <person name="Naranjo-Ortiz M."/>
            <person name="Looney B."/>
            <person name="Konkel Z."/>
            <person name="Slot J.C."/>
            <person name="Sakamoto Y."/>
            <person name="Steenwyk J.L."/>
            <person name="Rokas A."/>
            <person name="Carro J."/>
            <person name="Camarero S."/>
            <person name="Ferreira P."/>
            <person name="Molpeceres G."/>
            <person name="Ruiz-Duenas F.J."/>
            <person name="Serrano A."/>
            <person name="Henrissat B."/>
            <person name="Drula E."/>
            <person name="Hughes K.W."/>
            <person name="Mata J.L."/>
            <person name="Ishikawa N.K."/>
            <person name="Vargas-Isla R."/>
            <person name="Ushijima S."/>
            <person name="Smith C.A."/>
            <person name="Ahrendt S."/>
            <person name="Andreopoulos W."/>
            <person name="He G."/>
            <person name="Labutti K."/>
            <person name="Lipzen A."/>
            <person name="Ng V."/>
            <person name="Riley R."/>
            <person name="Sandor L."/>
            <person name="Barry K."/>
            <person name="Martinez A.T."/>
            <person name="Xiao Y."/>
            <person name="Gibbons J.G."/>
            <person name="Terashima K."/>
            <person name="Grigoriev I.V."/>
            <person name="Hibbett D.S."/>
        </authorList>
    </citation>
    <scope>NUCLEOTIDE SEQUENCE</scope>
    <source>
        <strain evidence="2">JLM2183</strain>
    </source>
</reference>
<accession>A0A9W9ABL5</accession>
<sequence length="287" mass="31900">MAGNALAFNTIEIVGLSGALIIILTAILSSSIHRLSTWYLILGSGAVYSFSMLLLAMTHEQTGPEPQFLVCLVQGALIYSSPIWLMSTSFAFAIQFHLTVLYHVEGYAGRIHRDSKWLPFSTVIFFFGFTVVFLVTGIVQPHTVQRNAEQLYCHFTSNIGVYPVSIFGVAFAAGSAVCEFKSGMLLYRHWKYKNDFYHQSNGQVSIGVMIRLASFSLVSMLSVASCTLYIIPSLKNFGDVIVYNAFMSNVDVLILGLNMSIIQAWMFWKKKPATKIAIQVEVEQSQS</sequence>
<evidence type="ECO:0000256" key="1">
    <source>
        <dbReference type="SAM" id="Phobius"/>
    </source>
</evidence>
<dbReference type="EMBL" id="JAOTPV010000008">
    <property type="protein sequence ID" value="KAJ4479079.1"/>
    <property type="molecule type" value="Genomic_DNA"/>
</dbReference>
<feature type="transmembrane region" description="Helical" evidence="1">
    <location>
        <begin position="6"/>
        <end position="28"/>
    </location>
</feature>
<feature type="transmembrane region" description="Helical" evidence="1">
    <location>
        <begin position="35"/>
        <end position="56"/>
    </location>
</feature>
<organism evidence="2 3">
    <name type="scientific">Lentinula aciculospora</name>
    <dbReference type="NCBI Taxonomy" id="153920"/>
    <lineage>
        <taxon>Eukaryota</taxon>
        <taxon>Fungi</taxon>
        <taxon>Dikarya</taxon>
        <taxon>Basidiomycota</taxon>
        <taxon>Agaricomycotina</taxon>
        <taxon>Agaricomycetes</taxon>
        <taxon>Agaricomycetidae</taxon>
        <taxon>Agaricales</taxon>
        <taxon>Marasmiineae</taxon>
        <taxon>Omphalotaceae</taxon>
        <taxon>Lentinula</taxon>
    </lineage>
</organism>
<feature type="transmembrane region" description="Helical" evidence="1">
    <location>
        <begin position="117"/>
        <end position="139"/>
    </location>
</feature>
<dbReference type="Proteomes" id="UP001150266">
    <property type="component" value="Unassembled WGS sequence"/>
</dbReference>
<name>A0A9W9ABL5_9AGAR</name>